<feature type="transmembrane region" description="Helical" evidence="1">
    <location>
        <begin position="110"/>
        <end position="140"/>
    </location>
</feature>
<evidence type="ECO:0000313" key="2">
    <source>
        <dbReference type="EMBL" id="MBR8130482.1"/>
    </source>
</evidence>
<feature type="transmembrane region" description="Helical" evidence="1">
    <location>
        <begin position="215"/>
        <end position="237"/>
    </location>
</feature>
<reference evidence="2" key="1">
    <citation type="submission" date="2021-04" db="EMBL/GenBank/DDBJ databases">
        <title>A collection of bacterial strains from the Burkholderia cepacia Research Laboratory and Repository.</title>
        <authorList>
            <person name="Lipuma J."/>
            <person name="Spilker T."/>
        </authorList>
    </citation>
    <scope>NUCLEOTIDE SEQUENCE</scope>
    <source>
        <strain evidence="2">AU36012</strain>
    </source>
</reference>
<dbReference type="RefSeq" id="WP_105785505.1">
    <property type="nucleotide sequence ID" value="NZ_CADERF010000012.1"/>
</dbReference>
<dbReference type="AlphaFoldDB" id="A0AA41E8U3"/>
<evidence type="ECO:0000256" key="1">
    <source>
        <dbReference type="SAM" id="Phobius"/>
    </source>
</evidence>
<protein>
    <submittedName>
        <fullName evidence="2">DUF2182 domain-containing protein</fullName>
    </submittedName>
</protein>
<name>A0AA41E8U3_9BURK</name>
<sequence>MGIATKPAATGAAGGGRLAFGAALAAVFAAAVWATLAQQAAMDAIGGMPMAGGWTLSAGWVRPCGWRAGHAFAGFAGMWGAMTVTMMLPVLAPMLWRYRQSLGPVGDARAAWFVAIVGAGYFSVWMAVGTVVFPVGAALAAAATRLSALAAAMPFAAGAVMLGAGVLQFSGWKMRRLACCRHAPDDEGARRTGAGAAWRHGVRAGLRCGACCGNLMAVALAAGMMDLRVMAVVMVAIAAERLVPAGERVARIVGGVATGAGAAMIACAAAGLA</sequence>
<keyword evidence="1" id="KW-0812">Transmembrane</keyword>
<keyword evidence="1" id="KW-1133">Transmembrane helix</keyword>
<accession>A0AA41E8U3</accession>
<evidence type="ECO:0000313" key="3">
    <source>
        <dbReference type="Proteomes" id="UP000682266"/>
    </source>
</evidence>
<dbReference type="Pfam" id="PF09948">
    <property type="entry name" value="PpoB2"/>
    <property type="match status" value="1"/>
</dbReference>
<keyword evidence="1" id="KW-0472">Membrane</keyword>
<dbReference type="Proteomes" id="UP000682266">
    <property type="component" value="Unassembled WGS sequence"/>
</dbReference>
<feature type="transmembrane region" description="Helical" evidence="1">
    <location>
        <begin position="76"/>
        <end position="98"/>
    </location>
</feature>
<organism evidence="2 3">
    <name type="scientific">Burkholderia ambifaria</name>
    <dbReference type="NCBI Taxonomy" id="152480"/>
    <lineage>
        <taxon>Bacteria</taxon>
        <taxon>Pseudomonadati</taxon>
        <taxon>Pseudomonadota</taxon>
        <taxon>Betaproteobacteria</taxon>
        <taxon>Burkholderiales</taxon>
        <taxon>Burkholderiaceae</taxon>
        <taxon>Burkholderia</taxon>
        <taxon>Burkholderia cepacia complex</taxon>
    </lineage>
</organism>
<comment type="caution">
    <text evidence="2">The sequence shown here is derived from an EMBL/GenBank/DDBJ whole genome shotgun (WGS) entry which is preliminary data.</text>
</comment>
<feature type="transmembrane region" description="Helical" evidence="1">
    <location>
        <begin position="146"/>
        <end position="167"/>
    </location>
</feature>
<proteinExistence type="predicted"/>
<dbReference type="EMBL" id="JAGSVG010000013">
    <property type="protein sequence ID" value="MBR8130482.1"/>
    <property type="molecule type" value="Genomic_DNA"/>
</dbReference>
<feature type="transmembrane region" description="Helical" evidence="1">
    <location>
        <begin position="249"/>
        <end position="272"/>
    </location>
</feature>
<gene>
    <name evidence="2" type="ORF">KDW93_16100</name>
</gene>
<dbReference type="InterPro" id="IPR018688">
    <property type="entry name" value="PpoB2-like"/>
</dbReference>